<feature type="compositionally biased region" description="Low complexity" evidence="1">
    <location>
        <begin position="23"/>
        <end position="49"/>
    </location>
</feature>
<keyword evidence="3" id="KW-1185">Reference proteome</keyword>
<feature type="compositionally biased region" description="Basic and acidic residues" evidence="1">
    <location>
        <begin position="214"/>
        <end position="223"/>
    </location>
</feature>
<evidence type="ECO:0000313" key="3">
    <source>
        <dbReference type="Proteomes" id="UP000051952"/>
    </source>
</evidence>
<proteinExistence type="predicted"/>
<feature type="compositionally biased region" description="Acidic residues" evidence="1">
    <location>
        <begin position="237"/>
        <end position="249"/>
    </location>
</feature>
<feature type="region of interest" description="Disordered" evidence="1">
    <location>
        <begin position="214"/>
        <end position="256"/>
    </location>
</feature>
<feature type="region of interest" description="Disordered" evidence="1">
    <location>
        <begin position="292"/>
        <end position="312"/>
    </location>
</feature>
<dbReference type="VEuPathDB" id="TriTrypDB:BSAL_72055"/>
<name>A0A0S4IWV7_BODSA</name>
<evidence type="ECO:0000256" key="1">
    <source>
        <dbReference type="SAM" id="MobiDB-lite"/>
    </source>
</evidence>
<protein>
    <submittedName>
        <fullName evidence="2">Uncharacterized protein</fullName>
    </submittedName>
</protein>
<evidence type="ECO:0000313" key="2">
    <source>
        <dbReference type="EMBL" id="CUG06228.1"/>
    </source>
</evidence>
<dbReference type="AlphaFoldDB" id="A0A0S4IWV7"/>
<dbReference type="EMBL" id="CYKH01000568">
    <property type="protein sequence ID" value="CUG06228.1"/>
    <property type="molecule type" value="Genomic_DNA"/>
</dbReference>
<feature type="region of interest" description="Disordered" evidence="1">
    <location>
        <begin position="17"/>
        <end position="63"/>
    </location>
</feature>
<accession>A0A0S4IWV7</accession>
<reference evidence="3" key="1">
    <citation type="submission" date="2015-09" db="EMBL/GenBank/DDBJ databases">
        <authorList>
            <consortium name="Pathogen Informatics"/>
        </authorList>
    </citation>
    <scope>NUCLEOTIDE SEQUENCE [LARGE SCALE GENOMIC DNA]</scope>
    <source>
        <strain evidence="3">Lake Konstanz</strain>
    </source>
</reference>
<gene>
    <name evidence="2" type="ORF">BSAL_72055</name>
</gene>
<dbReference type="Proteomes" id="UP000051952">
    <property type="component" value="Unassembled WGS sequence"/>
</dbReference>
<sequence length="312" mass="33509">MGSSLCTCHLEQPALRPPRLRNRSLLSNSTNPSTSVRTPLHHSSNNNNNPHTVIQLASPPQTPHVPLNIPVQPSTTVRIPQPAFPQHPHHAPQPRRQLLVLHHDEAPMLVSAASSLSAGGVAAMRAAATSASGLEDEEDSSAASDCLILVRPPAAMFAAQAKLEEHIAQHQLAMAVDNPLKLPPAYGSGVGTTISAQPPGHVATRGHLLLHEAVQRHSTESSSRHLSTTSSLADRLDAEEEEQQPDEQEQNQQQHHPLSVAVEQKEGTFQKPTAERCDDGTARWVAIATMLSHGGLEQQELPGHVPSVDGKR</sequence>
<organism evidence="2 3">
    <name type="scientific">Bodo saltans</name>
    <name type="common">Flagellated protozoan</name>
    <dbReference type="NCBI Taxonomy" id="75058"/>
    <lineage>
        <taxon>Eukaryota</taxon>
        <taxon>Discoba</taxon>
        <taxon>Euglenozoa</taxon>
        <taxon>Kinetoplastea</taxon>
        <taxon>Metakinetoplastina</taxon>
        <taxon>Eubodonida</taxon>
        <taxon>Bodonidae</taxon>
        <taxon>Bodo</taxon>
    </lineage>
</organism>